<accession>A0ACA9LVN4</accession>
<proteinExistence type="predicted"/>
<evidence type="ECO:0000313" key="2">
    <source>
        <dbReference type="Proteomes" id="UP000789860"/>
    </source>
</evidence>
<protein>
    <submittedName>
        <fullName evidence="1">9851_t:CDS:1</fullName>
    </submittedName>
</protein>
<sequence length="651" mass="76716">MPRVHKHNAFCIKIVKTVYMNPNFGLQTTKIMARPQIPPLCLKHILLHLEAEDVARCSQVSRQWKDASYSDSLWKKFCDQRCTSRWKYWRSKPTRTDGWRQVFLVRMTTDRWAFGILDELAQGGPFYLANMKKLKQLGDNCKDVLFWIMDNPNEVTLTHCYFAKRALQYIRRCEIIQKWKLWREYKLEISNLEGFAMMAAFFNERINVTDIMHEIDELALEFNSLCQNNPPDSNLTKFRLLANFFGAKYPSTASVLDIETKFLYLVMPLLETKQSKACVMTVLFEALAAKVGIENVDIVSDRERLTFRRYHFIRFCDENLSKMEQDKKSDDDEDEDETDIYHIDFQKHSETGVLTIEQFDKHSSKYYGAYMPEYKFIPQKKLFRLFLQDYWLALTAIRGYNRDVIYGIALQLHFVRSPEYLDCTLGDLCKLMSFWWSFVAARYRYPEDYELGRIALADIENYLGAGTEVEQEMWQELFEDVKADIEGLEEDDRIDWDFESGQSIRGQLGKKDPKFNIGDVVNFKKFHSLGVICRWDRAYNREIAENAIKFVWTDIESPRDEPFYEVLTHRGSFIYCGQKTLVLEPPNSERLLRMVPSNVYGDHLGDEADWKLAKALGPVTTELVGCYFECWDPENRKYIPNELTRKWFPDG</sequence>
<evidence type="ECO:0000313" key="1">
    <source>
        <dbReference type="EMBL" id="CAG8553915.1"/>
    </source>
</evidence>
<gene>
    <name evidence="1" type="ORF">SCALOS_LOCUS5278</name>
</gene>
<dbReference type="Proteomes" id="UP000789860">
    <property type="component" value="Unassembled WGS sequence"/>
</dbReference>
<keyword evidence="2" id="KW-1185">Reference proteome</keyword>
<reference evidence="1" key="1">
    <citation type="submission" date="2021-06" db="EMBL/GenBank/DDBJ databases">
        <authorList>
            <person name="Kallberg Y."/>
            <person name="Tangrot J."/>
            <person name="Rosling A."/>
        </authorList>
    </citation>
    <scope>NUCLEOTIDE SEQUENCE</scope>
    <source>
        <strain evidence="1">AU212A</strain>
    </source>
</reference>
<comment type="caution">
    <text evidence="1">The sequence shown here is derived from an EMBL/GenBank/DDBJ whole genome shotgun (WGS) entry which is preliminary data.</text>
</comment>
<name>A0ACA9LVN4_9GLOM</name>
<organism evidence="1 2">
    <name type="scientific">Scutellospora calospora</name>
    <dbReference type="NCBI Taxonomy" id="85575"/>
    <lineage>
        <taxon>Eukaryota</taxon>
        <taxon>Fungi</taxon>
        <taxon>Fungi incertae sedis</taxon>
        <taxon>Mucoromycota</taxon>
        <taxon>Glomeromycotina</taxon>
        <taxon>Glomeromycetes</taxon>
        <taxon>Diversisporales</taxon>
        <taxon>Gigasporaceae</taxon>
        <taxon>Scutellospora</taxon>
    </lineage>
</organism>
<dbReference type="EMBL" id="CAJVPM010008278">
    <property type="protein sequence ID" value="CAG8553915.1"/>
    <property type="molecule type" value="Genomic_DNA"/>
</dbReference>